<keyword evidence="15" id="KW-1185">Reference proteome</keyword>
<dbReference type="InterPro" id="IPR002305">
    <property type="entry name" value="aa-tRNA-synth_Ic"/>
</dbReference>
<keyword evidence="6 12" id="KW-0547">Nucleotide-binding</keyword>
<dbReference type="PANTHER" id="PTHR46264:SF4">
    <property type="entry name" value="TYROSINE--TRNA LIGASE, CYTOPLASMIC"/>
    <property type="match status" value="1"/>
</dbReference>
<evidence type="ECO:0000313" key="16">
    <source>
        <dbReference type="WBParaSite" id="DME_0000724601-mRNA-1"/>
    </source>
</evidence>
<keyword evidence="4" id="KW-0963">Cytoplasm</keyword>
<dbReference type="FunFam" id="3.40.50.620:FF:000040">
    <property type="entry name" value="Tyrosine--tRNA ligase"/>
    <property type="match status" value="1"/>
</dbReference>
<name>A0A0N4UI33_DRAME</name>
<dbReference type="GO" id="GO:0004831">
    <property type="term" value="F:tyrosine-tRNA ligase activity"/>
    <property type="evidence" value="ECO:0007669"/>
    <property type="project" value="UniProtKB-EC"/>
</dbReference>
<proteinExistence type="inferred from homology"/>
<dbReference type="FunFam" id="1.10.240.10:FF:000011">
    <property type="entry name" value="Tyrosine--tRNA ligase"/>
    <property type="match status" value="1"/>
</dbReference>
<evidence type="ECO:0000256" key="2">
    <source>
        <dbReference type="ARBA" id="ARBA00005594"/>
    </source>
</evidence>
<dbReference type="Pfam" id="PF00579">
    <property type="entry name" value="tRNA-synt_1b"/>
    <property type="match status" value="2"/>
</dbReference>
<dbReference type="InterPro" id="IPR014729">
    <property type="entry name" value="Rossmann-like_a/b/a_fold"/>
</dbReference>
<dbReference type="NCBIfam" id="TIGR00234">
    <property type="entry name" value="tyrS"/>
    <property type="match status" value="1"/>
</dbReference>
<dbReference type="EC" id="6.1.1.1" evidence="3 12"/>
<dbReference type="GO" id="GO:0006437">
    <property type="term" value="P:tyrosyl-tRNA aminoacylation"/>
    <property type="evidence" value="ECO:0007669"/>
    <property type="project" value="InterPro"/>
</dbReference>
<dbReference type="InterPro" id="IPR002307">
    <property type="entry name" value="Tyr-tRNA-ligase"/>
</dbReference>
<sequence length="682" mass="76883">MCDLIKKRVSGTDEGVFMDHGLPDEVILRRDLITRNLQEVLGLDTLTSHLSSGKRIHVYWGTATTGRPHVGYFVPMEKIADFLSAGIRVTVLFADLHAFLDNMKSTWEQLENRVRYYERIIKALLNSLHVPLHQLYFVRGTSFQLSRNYTSDVLKLCSQVSRRDALRAGAEVIKQVDSPLLSGLLYPLLQALDEHYLKVDGQFGGVDQRKIFILAEEQLPKLKLGKKFHLMNPMVPGLQGAKMSSSEESSKIDLLDSADVVRQKVDSAVCKMTSDDNGVLAFFEYVLFPVVAPNSIKICGREFRRAIDLKEAFEAEDVADIIEKAYSIPKELFDIPTEDFSDLEVHDVEEVEIQELIANAKIVGNLSWLKKVLHADKKLHVLYSIAPKGRFHFGFISPLLKLKQLQACAKVTITILIADLEAFLDNEKCLWNLLDARFHYYSAVLLQILSQIGLKDVNIIRGSDYQLESQYTIDLYKMASKVTRDEAAILEGSTLASLLSPLYFAIDQYYLNADIIVAGADMYKYAELANKLLMAHGEMPRIQLLVPVFPSIASDKMSATDFDFLLDPLDTPKQTRQKIGRSFCEPGNIENNFALRLAEYIFLITNNDLKIRRTVENGGDLSVSEYKELEKLFAEAKLHPGDLKSAVTDAINDFFNPVRTHFASTQAKMLASAFPPSKGRKK</sequence>
<dbReference type="GO" id="GO:0005737">
    <property type="term" value="C:cytoplasm"/>
    <property type="evidence" value="ECO:0007669"/>
    <property type="project" value="UniProtKB-SubCell"/>
</dbReference>
<gene>
    <name evidence="13" type="ORF">DME_LOCUS9914</name>
</gene>
<evidence type="ECO:0000256" key="3">
    <source>
        <dbReference type="ARBA" id="ARBA00013160"/>
    </source>
</evidence>
<comment type="catalytic activity">
    <reaction evidence="11 12">
        <text>tRNA(Tyr) + L-tyrosine + ATP = L-tyrosyl-tRNA(Tyr) + AMP + diphosphate + H(+)</text>
        <dbReference type="Rhea" id="RHEA:10220"/>
        <dbReference type="Rhea" id="RHEA-COMP:9706"/>
        <dbReference type="Rhea" id="RHEA-COMP:9707"/>
        <dbReference type="ChEBI" id="CHEBI:15378"/>
        <dbReference type="ChEBI" id="CHEBI:30616"/>
        <dbReference type="ChEBI" id="CHEBI:33019"/>
        <dbReference type="ChEBI" id="CHEBI:58315"/>
        <dbReference type="ChEBI" id="CHEBI:78442"/>
        <dbReference type="ChEBI" id="CHEBI:78536"/>
        <dbReference type="ChEBI" id="CHEBI:456215"/>
        <dbReference type="EC" id="6.1.1.1"/>
    </reaction>
</comment>
<dbReference type="OrthoDB" id="197206at2759"/>
<dbReference type="PRINTS" id="PR01040">
    <property type="entry name" value="TRNASYNTHTYR"/>
</dbReference>
<dbReference type="WBParaSite" id="DME_0000724601-mRNA-1">
    <property type="protein sequence ID" value="DME_0000724601-mRNA-1"/>
    <property type="gene ID" value="DME_0000724601"/>
</dbReference>
<evidence type="ECO:0000256" key="12">
    <source>
        <dbReference type="RuleBase" id="RU361234"/>
    </source>
</evidence>
<reference evidence="16" key="1">
    <citation type="submission" date="2017-02" db="UniProtKB">
        <authorList>
            <consortium name="WormBaseParasite"/>
        </authorList>
    </citation>
    <scope>IDENTIFICATION</scope>
</reference>
<comment type="subcellular location">
    <subcellularLocation>
        <location evidence="1">Cytoplasm</location>
    </subcellularLocation>
</comment>
<evidence type="ECO:0000256" key="7">
    <source>
        <dbReference type="ARBA" id="ARBA00022840"/>
    </source>
</evidence>
<dbReference type="Gene3D" id="1.10.240.10">
    <property type="entry name" value="Tyrosyl-Transfer RNA Synthetase"/>
    <property type="match status" value="2"/>
</dbReference>
<evidence type="ECO:0000256" key="11">
    <source>
        <dbReference type="ARBA" id="ARBA00048248"/>
    </source>
</evidence>
<evidence type="ECO:0000256" key="1">
    <source>
        <dbReference type="ARBA" id="ARBA00004496"/>
    </source>
</evidence>
<evidence type="ECO:0000313" key="15">
    <source>
        <dbReference type="Proteomes" id="UP000274756"/>
    </source>
</evidence>
<dbReference type="PANTHER" id="PTHR46264">
    <property type="entry name" value="TYROSINE-TRNA LIGASE"/>
    <property type="match status" value="1"/>
</dbReference>
<organism evidence="14 16">
    <name type="scientific">Dracunculus medinensis</name>
    <name type="common">Guinea worm</name>
    <dbReference type="NCBI Taxonomy" id="318479"/>
    <lineage>
        <taxon>Eukaryota</taxon>
        <taxon>Metazoa</taxon>
        <taxon>Ecdysozoa</taxon>
        <taxon>Nematoda</taxon>
        <taxon>Chromadorea</taxon>
        <taxon>Rhabditida</taxon>
        <taxon>Spirurina</taxon>
        <taxon>Dracunculoidea</taxon>
        <taxon>Dracunculidae</taxon>
        <taxon>Dracunculus</taxon>
    </lineage>
</organism>
<evidence type="ECO:0000256" key="4">
    <source>
        <dbReference type="ARBA" id="ARBA00022490"/>
    </source>
</evidence>
<evidence type="ECO:0000256" key="10">
    <source>
        <dbReference type="ARBA" id="ARBA00033323"/>
    </source>
</evidence>
<keyword evidence="9 12" id="KW-0030">Aminoacyl-tRNA synthetase</keyword>
<accession>A0A0N4UI33</accession>
<evidence type="ECO:0000256" key="8">
    <source>
        <dbReference type="ARBA" id="ARBA00022917"/>
    </source>
</evidence>
<dbReference type="GO" id="GO:0005524">
    <property type="term" value="F:ATP binding"/>
    <property type="evidence" value="ECO:0007669"/>
    <property type="project" value="UniProtKB-KW"/>
</dbReference>
<dbReference type="Proteomes" id="UP000274756">
    <property type="component" value="Unassembled WGS sequence"/>
</dbReference>
<dbReference type="EMBL" id="UYYG01001195">
    <property type="protein sequence ID" value="VDN59941.1"/>
    <property type="molecule type" value="Genomic_DNA"/>
</dbReference>
<dbReference type="SUPFAM" id="SSF52374">
    <property type="entry name" value="Nucleotidylyl transferase"/>
    <property type="match status" value="2"/>
</dbReference>
<evidence type="ECO:0000313" key="14">
    <source>
        <dbReference type="Proteomes" id="UP000038040"/>
    </source>
</evidence>
<evidence type="ECO:0000256" key="5">
    <source>
        <dbReference type="ARBA" id="ARBA00022598"/>
    </source>
</evidence>
<comment type="similarity">
    <text evidence="2 12">Belongs to the class-I aminoacyl-tRNA synthetase family.</text>
</comment>
<dbReference type="Gene3D" id="3.40.50.620">
    <property type="entry name" value="HUPs"/>
    <property type="match status" value="2"/>
</dbReference>
<reference evidence="13 15" key="2">
    <citation type="submission" date="2018-11" db="EMBL/GenBank/DDBJ databases">
        <authorList>
            <consortium name="Pathogen Informatics"/>
        </authorList>
    </citation>
    <scope>NUCLEOTIDE SEQUENCE [LARGE SCALE GENOMIC DNA]</scope>
</reference>
<keyword evidence="5 12" id="KW-0436">Ligase</keyword>
<protein>
    <recommendedName>
        <fullName evidence="3 12">Tyrosine--tRNA ligase</fullName>
        <ecNumber evidence="3 12">6.1.1.1</ecNumber>
    </recommendedName>
    <alternativeName>
        <fullName evidence="10 12">Tyrosyl-tRNA synthetase</fullName>
    </alternativeName>
</protein>
<evidence type="ECO:0000313" key="13">
    <source>
        <dbReference type="EMBL" id="VDN59941.1"/>
    </source>
</evidence>
<evidence type="ECO:0000256" key="6">
    <source>
        <dbReference type="ARBA" id="ARBA00022741"/>
    </source>
</evidence>
<dbReference type="STRING" id="318479.A0A0N4UI33"/>
<dbReference type="InterPro" id="IPR050489">
    <property type="entry name" value="Tyr-tRNA_synthase"/>
</dbReference>
<keyword evidence="7 12" id="KW-0067">ATP-binding</keyword>
<dbReference type="AlphaFoldDB" id="A0A0N4UI33"/>
<evidence type="ECO:0000256" key="9">
    <source>
        <dbReference type="ARBA" id="ARBA00023146"/>
    </source>
</evidence>
<keyword evidence="8 12" id="KW-0648">Protein biosynthesis</keyword>
<dbReference type="Proteomes" id="UP000038040">
    <property type="component" value="Unplaced"/>
</dbReference>